<dbReference type="OMA" id="AVQLECV"/>
<name>T0QEY3_SAPDV</name>
<proteinExistence type="predicted"/>
<gene>
    <name evidence="1" type="ORF">SDRG_10350</name>
</gene>
<dbReference type="InParanoid" id="T0QEY3"/>
<accession>T0QEY3</accession>
<dbReference type="EMBL" id="JH767165">
    <property type="protein sequence ID" value="EQC32155.1"/>
    <property type="molecule type" value="Genomic_DNA"/>
</dbReference>
<dbReference type="eggNOG" id="ENOG502S3YX">
    <property type="taxonomic scope" value="Eukaryota"/>
</dbReference>
<dbReference type="RefSeq" id="XP_008614557.1">
    <property type="nucleotide sequence ID" value="XM_008616335.1"/>
</dbReference>
<protein>
    <submittedName>
        <fullName evidence="1">Uncharacterized protein</fullName>
    </submittedName>
</protein>
<sequence>MSSMTVAHHFKKKKCKRGRTAMMGQSDAPSMDLALAALNVSEKKDMSDYASLAPTPMGSPMHQRAKKARFAIDGDDLDDFLFPDEPATSALLIVSSRLEKELARRLVQKKERQKQSSLAKHKQQLGYFAIATAFQRAFRERNPAVQPLALE</sequence>
<dbReference type="Proteomes" id="UP000030762">
    <property type="component" value="Unassembled WGS sequence"/>
</dbReference>
<evidence type="ECO:0000313" key="1">
    <source>
        <dbReference type="EMBL" id="EQC32155.1"/>
    </source>
</evidence>
<evidence type="ECO:0000313" key="2">
    <source>
        <dbReference type="Proteomes" id="UP000030762"/>
    </source>
</evidence>
<dbReference type="AlphaFoldDB" id="T0QEY3"/>
<dbReference type="OrthoDB" id="126401at2759"/>
<keyword evidence="2" id="KW-1185">Reference proteome</keyword>
<dbReference type="VEuPathDB" id="FungiDB:SDRG_10350"/>
<reference evidence="1 2" key="1">
    <citation type="submission" date="2012-04" db="EMBL/GenBank/DDBJ databases">
        <title>The Genome Sequence of Saprolegnia declina VS20.</title>
        <authorList>
            <consortium name="The Broad Institute Genome Sequencing Platform"/>
            <person name="Russ C."/>
            <person name="Nusbaum C."/>
            <person name="Tyler B."/>
            <person name="van West P."/>
            <person name="Dieguez-Uribeondo J."/>
            <person name="de Bruijn I."/>
            <person name="Tripathy S."/>
            <person name="Jiang R."/>
            <person name="Young S.K."/>
            <person name="Zeng Q."/>
            <person name="Gargeya S."/>
            <person name="Fitzgerald M."/>
            <person name="Haas B."/>
            <person name="Abouelleil A."/>
            <person name="Alvarado L."/>
            <person name="Arachchi H.M."/>
            <person name="Berlin A."/>
            <person name="Chapman S.B."/>
            <person name="Goldberg J."/>
            <person name="Griggs A."/>
            <person name="Gujja S."/>
            <person name="Hansen M."/>
            <person name="Howarth C."/>
            <person name="Imamovic A."/>
            <person name="Larimer J."/>
            <person name="McCowen C."/>
            <person name="Montmayeur A."/>
            <person name="Murphy C."/>
            <person name="Neiman D."/>
            <person name="Pearson M."/>
            <person name="Priest M."/>
            <person name="Roberts A."/>
            <person name="Saif S."/>
            <person name="Shea T."/>
            <person name="Sisk P."/>
            <person name="Sykes S."/>
            <person name="Wortman J."/>
            <person name="Nusbaum C."/>
            <person name="Birren B."/>
        </authorList>
    </citation>
    <scope>NUCLEOTIDE SEQUENCE [LARGE SCALE GENOMIC DNA]</scope>
    <source>
        <strain evidence="1 2">VS20</strain>
    </source>
</reference>
<organism evidence="1 2">
    <name type="scientific">Saprolegnia diclina (strain VS20)</name>
    <dbReference type="NCBI Taxonomy" id="1156394"/>
    <lineage>
        <taxon>Eukaryota</taxon>
        <taxon>Sar</taxon>
        <taxon>Stramenopiles</taxon>
        <taxon>Oomycota</taxon>
        <taxon>Saprolegniomycetes</taxon>
        <taxon>Saprolegniales</taxon>
        <taxon>Saprolegniaceae</taxon>
        <taxon>Saprolegnia</taxon>
    </lineage>
</organism>
<dbReference type="GeneID" id="19951077"/>